<dbReference type="EMBL" id="BRXU01000018">
    <property type="protein sequence ID" value="GLC57412.1"/>
    <property type="molecule type" value="Genomic_DNA"/>
</dbReference>
<dbReference type="Gene3D" id="3.60.20.10">
    <property type="entry name" value="Glutamine Phosphoribosylpyrophosphate, subunit 1, domain 1"/>
    <property type="match status" value="1"/>
</dbReference>
<evidence type="ECO:0000256" key="3">
    <source>
        <dbReference type="ARBA" id="ARBA00023242"/>
    </source>
</evidence>
<dbReference type="InterPro" id="IPR016050">
    <property type="entry name" value="Proteasome_bsu_CS"/>
</dbReference>
<comment type="subcellular location">
    <subcellularLocation>
        <location evidence="4">Cytoplasm</location>
    </subcellularLocation>
    <subcellularLocation>
        <location evidence="4">Nucleus</location>
    </subcellularLocation>
</comment>
<protein>
    <recommendedName>
        <fullName evidence="4">Proteasome subunit beta</fullName>
    </recommendedName>
</protein>
<dbReference type="Proteomes" id="UP001165080">
    <property type="component" value="Unassembled WGS sequence"/>
</dbReference>
<reference evidence="5 6" key="1">
    <citation type="journal article" date="2023" name="Commun. Biol.">
        <title>Reorganization of the ancestral sex-determining regions during the evolution of trioecy in Pleodorina starrii.</title>
        <authorList>
            <person name="Takahashi K."/>
            <person name="Suzuki S."/>
            <person name="Kawai-Toyooka H."/>
            <person name="Yamamoto K."/>
            <person name="Hamaji T."/>
            <person name="Ootsuki R."/>
            <person name="Yamaguchi H."/>
            <person name="Kawachi M."/>
            <person name="Higashiyama T."/>
            <person name="Nozaki H."/>
        </authorList>
    </citation>
    <scope>NUCLEOTIDE SEQUENCE [LARGE SCALE GENOMIC DNA]</scope>
    <source>
        <strain evidence="5 6">NIES-4479</strain>
    </source>
</reference>
<keyword evidence="3 4" id="KW-0539">Nucleus</keyword>
<accession>A0A9W6BTD0</accession>
<dbReference type="InterPro" id="IPR001353">
    <property type="entry name" value="Proteasome_sua/b"/>
</dbReference>
<dbReference type="GO" id="GO:0005839">
    <property type="term" value="C:proteasome core complex"/>
    <property type="evidence" value="ECO:0007669"/>
    <property type="project" value="InterPro"/>
</dbReference>
<dbReference type="Pfam" id="PF00227">
    <property type="entry name" value="Proteasome"/>
    <property type="match status" value="1"/>
</dbReference>
<organism evidence="5 6">
    <name type="scientific">Pleodorina starrii</name>
    <dbReference type="NCBI Taxonomy" id="330485"/>
    <lineage>
        <taxon>Eukaryota</taxon>
        <taxon>Viridiplantae</taxon>
        <taxon>Chlorophyta</taxon>
        <taxon>core chlorophytes</taxon>
        <taxon>Chlorophyceae</taxon>
        <taxon>CS clade</taxon>
        <taxon>Chlamydomonadales</taxon>
        <taxon>Volvocaceae</taxon>
        <taxon>Pleodorina</taxon>
    </lineage>
</organism>
<gene>
    <name evidence="5" type="primary">PLEST010861</name>
    <name evidence="5" type="ORF">PLESTB_001221700</name>
</gene>
<evidence type="ECO:0000313" key="5">
    <source>
        <dbReference type="EMBL" id="GLC57412.1"/>
    </source>
</evidence>
<dbReference type="InterPro" id="IPR029055">
    <property type="entry name" value="Ntn_hydrolases_N"/>
</dbReference>
<dbReference type="InterPro" id="IPR023333">
    <property type="entry name" value="Proteasome_suB-type"/>
</dbReference>
<dbReference type="PANTHER" id="PTHR32194:SF6">
    <property type="entry name" value="PROTEASOME SUBUNIT BETA"/>
    <property type="match status" value="1"/>
</dbReference>
<keyword evidence="2 4" id="KW-0647">Proteasome</keyword>
<dbReference type="AlphaFoldDB" id="A0A9W6BTD0"/>
<keyword evidence="6" id="KW-1185">Reference proteome</keyword>
<dbReference type="GO" id="GO:0005634">
    <property type="term" value="C:nucleus"/>
    <property type="evidence" value="ECO:0007669"/>
    <property type="project" value="UniProtKB-SubCell"/>
</dbReference>
<evidence type="ECO:0000256" key="4">
    <source>
        <dbReference type="RuleBase" id="RU004203"/>
    </source>
</evidence>
<comment type="similarity">
    <text evidence="4">Belongs to the peptidase T1B family.</text>
</comment>
<evidence type="ECO:0000256" key="1">
    <source>
        <dbReference type="ARBA" id="ARBA00022490"/>
    </source>
</evidence>
<dbReference type="OrthoDB" id="10248542at2759"/>
<keyword evidence="1 4" id="KW-0963">Cytoplasm</keyword>
<dbReference type="GO" id="GO:0051603">
    <property type="term" value="P:proteolysis involved in protein catabolic process"/>
    <property type="evidence" value="ECO:0007669"/>
    <property type="project" value="InterPro"/>
</dbReference>
<comment type="function">
    <text evidence="4">Component of the proteasome, a multicatalytic proteinase complex which is characterized by its ability to cleave peptides with Arg, Phe, Tyr, Leu, and Glu adjacent to the leaving group at neutral or slightly basic pH. The proteasome has an ATP-dependent proteolytic activity.</text>
</comment>
<dbReference type="PANTHER" id="PTHR32194">
    <property type="entry name" value="METALLOPROTEASE TLDD"/>
    <property type="match status" value="1"/>
</dbReference>
<dbReference type="PROSITE" id="PS00854">
    <property type="entry name" value="PROTEASOME_BETA_1"/>
    <property type="match status" value="1"/>
</dbReference>
<evidence type="ECO:0000313" key="6">
    <source>
        <dbReference type="Proteomes" id="UP001165080"/>
    </source>
</evidence>
<proteinExistence type="inferred from homology"/>
<name>A0A9W6BTD0_9CHLO</name>
<dbReference type="InterPro" id="IPR016295">
    <property type="entry name" value="Proteasome_beta4"/>
</dbReference>
<evidence type="ECO:0000256" key="2">
    <source>
        <dbReference type="ARBA" id="ARBA00022942"/>
    </source>
</evidence>
<sequence>MLPRPTSHSKALGPGVAGPELAVATSAVLDRPPQPGAHLPLSGAAPCAVDPAALGDPRQHTKYPYVTGTSVLAIKYKDGVLVGCDTLGAYGSTKRYKNTQRIVRVNSKCVVAAGGEISDFQYISNLLDELTTDDYRTDDGIELTPAEVYAYLCRVMYNRRNKFDPLWNSLVVAGVGPGSNGEGGSAFVGMVGMIGTHYTDSHVTTGFANQLARPLFRERQRDDMSEEEALQLMYDALKVCYYRDKCSINKFQIAKVTGEGGVSISEPFALDMRWDYKMFAQPTKWAVGAW</sequence>
<dbReference type="GO" id="GO:0005737">
    <property type="term" value="C:cytoplasm"/>
    <property type="evidence" value="ECO:0007669"/>
    <property type="project" value="UniProtKB-SubCell"/>
</dbReference>
<comment type="subunit">
    <text evidence="4">Component of the proteasome complex.</text>
</comment>
<comment type="caution">
    <text evidence="5">The sequence shown here is derived from an EMBL/GenBank/DDBJ whole genome shotgun (WGS) entry which is preliminary data.</text>
</comment>
<dbReference type="SUPFAM" id="SSF56235">
    <property type="entry name" value="N-terminal nucleophile aminohydrolases (Ntn hydrolases)"/>
    <property type="match status" value="1"/>
</dbReference>
<dbReference type="CDD" id="cd03760">
    <property type="entry name" value="proteasome_beta_type_4"/>
    <property type="match status" value="1"/>
</dbReference>